<dbReference type="EMBL" id="AEXN01000001">
    <property type="protein sequence ID" value="EGC84935.1"/>
    <property type="molecule type" value="Genomic_DNA"/>
</dbReference>
<dbReference type="NCBIfam" id="TIGR01549">
    <property type="entry name" value="HAD-SF-IA-v1"/>
    <property type="match status" value="1"/>
</dbReference>
<dbReference type="Gene3D" id="1.10.150.240">
    <property type="entry name" value="Putative phosphatase, domain 2"/>
    <property type="match status" value="1"/>
</dbReference>
<evidence type="ECO:0000313" key="1">
    <source>
        <dbReference type="EMBL" id="EGC84935.1"/>
    </source>
</evidence>
<dbReference type="InterPro" id="IPR023198">
    <property type="entry name" value="PGP-like_dom2"/>
</dbReference>
<dbReference type="RefSeq" id="WP_004815989.1">
    <property type="nucleotide sequence ID" value="NZ_AEXN01000001.1"/>
</dbReference>
<keyword evidence="2" id="KW-1185">Reference proteome</keyword>
<dbReference type="AlphaFoldDB" id="F0GXX8"/>
<dbReference type="NCBIfam" id="TIGR01509">
    <property type="entry name" value="HAD-SF-IA-v3"/>
    <property type="match status" value="1"/>
</dbReference>
<reference evidence="1 2" key="1">
    <citation type="submission" date="2011-01" db="EMBL/GenBank/DDBJ databases">
        <authorList>
            <person name="Durkin A.S."/>
            <person name="Madupu R."/>
            <person name="Torralba M."/>
            <person name="Gillis M."/>
            <person name="Methe B."/>
            <person name="Sutton G."/>
            <person name="Nelson K.E."/>
        </authorList>
    </citation>
    <scope>NUCLEOTIDE SEQUENCE [LARGE SCALE GENOMIC DNA]</scope>
    <source>
        <strain evidence="1 2">ACS-025-V-Sch4</strain>
    </source>
</reference>
<dbReference type="InterPro" id="IPR006439">
    <property type="entry name" value="HAD-SF_hydro_IA"/>
</dbReference>
<dbReference type="InterPro" id="IPR023214">
    <property type="entry name" value="HAD_sf"/>
</dbReference>
<keyword evidence="1" id="KW-0378">Hydrolase</keyword>
<sequence>MDYFVFDMDGTLFDTEKIYYNTWIEISKIEGFHFDINDKLNLSGKQDKEAIDYMIENFSMDYDKAIRVRKDLNALRDKRFSEIDYCIKKPGLIDLLTYLKGNEKKIALASSSSRKRIDFFLDKEGVRDYFEKIVSSDDITKGKPDPEIFNLAMEKLGADKDKTYVIEDSLAGVKAAKASGAKVVLIIDLDDSDLIKSQADLVFSSLDEFLEYIKKIQK</sequence>
<dbReference type="SFLD" id="SFLDG01135">
    <property type="entry name" value="C1.5.6:_HAD__Beta-PGM__Phospha"/>
    <property type="match status" value="1"/>
</dbReference>
<accession>F0GXX8</accession>
<dbReference type="PANTHER" id="PTHR18901:SF38">
    <property type="entry name" value="PSEUDOURIDINE-5'-PHOSPHATASE"/>
    <property type="match status" value="1"/>
</dbReference>
<dbReference type="SFLD" id="SFLDG01129">
    <property type="entry name" value="C1.5:_HAD__Beta-PGM__Phosphata"/>
    <property type="match status" value="1"/>
</dbReference>
<comment type="caution">
    <text evidence="1">The sequence shown here is derived from an EMBL/GenBank/DDBJ whole genome shotgun (WGS) entry which is preliminary data.</text>
</comment>
<dbReference type="SFLD" id="SFLDS00003">
    <property type="entry name" value="Haloacid_Dehalogenase"/>
    <property type="match status" value="1"/>
</dbReference>
<dbReference type="Gene3D" id="3.40.50.1000">
    <property type="entry name" value="HAD superfamily/HAD-like"/>
    <property type="match status" value="1"/>
</dbReference>
<proteinExistence type="predicted"/>
<protein>
    <submittedName>
        <fullName evidence="1">HAD hydrolase, family IA, variant 3</fullName>
    </submittedName>
</protein>
<gene>
    <name evidence="1" type="ORF">HMPREF9246_1690</name>
</gene>
<name>F0GXX8_9FIRM</name>
<dbReference type="InterPro" id="IPR036412">
    <property type="entry name" value="HAD-like_sf"/>
</dbReference>
<evidence type="ECO:0000313" key="2">
    <source>
        <dbReference type="Proteomes" id="UP000005277"/>
    </source>
</evidence>
<dbReference type="SUPFAM" id="SSF56784">
    <property type="entry name" value="HAD-like"/>
    <property type="match status" value="1"/>
</dbReference>
<dbReference type="CDD" id="cd07505">
    <property type="entry name" value="HAD_BPGM-like"/>
    <property type="match status" value="1"/>
</dbReference>
<dbReference type="GO" id="GO:0016787">
    <property type="term" value="F:hydrolase activity"/>
    <property type="evidence" value="ECO:0007669"/>
    <property type="project" value="UniProtKB-KW"/>
</dbReference>
<dbReference type="PRINTS" id="PR00413">
    <property type="entry name" value="HADHALOGNASE"/>
</dbReference>
<dbReference type="InterPro" id="IPR041492">
    <property type="entry name" value="HAD_2"/>
</dbReference>
<dbReference type="Proteomes" id="UP000005277">
    <property type="component" value="Unassembled WGS sequence"/>
</dbReference>
<dbReference type="PANTHER" id="PTHR18901">
    <property type="entry name" value="2-DEOXYGLUCOSE-6-PHOSPHATE PHOSPHATASE 2"/>
    <property type="match status" value="1"/>
</dbReference>
<organism evidence="1 2">
    <name type="scientific">Anaerococcus hydrogenalis ACS-025-V-Sch4</name>
    <dbReference type="NCBI Taxonomy" id="879306"/>
    <lineage>
        <taxon>Bacteria</taxon>
        <taxon>Bacillati</taxon>
        <taxon>Bacillota</taxon>
        <taxon>Tissierellia</taxon>
        <taxon>Tissierellales</taxon>
        <taxon>Peptoniphilaceae</taxon>
        <taxon>Anaerococcus</taxon>
    </lineage>
</organism>
<dbReference type="Pfam" id="PF13419">
    <property type="entry name" value="HAD_2"/>
    <property type="match status" value="1"/>
</dbReference>